<feature type="transmembrane region" description="Helical" evidence="2">
    <location>
        <begin position="95"/>
        <end position="116"/>
    </location>
</feature>
<sequence>MASQETPHGTGPVVHDDGIGAEPAAKADAVMAASADATDAPIMTATDASSDAIVMPSSPVITPTVRSVAETDEPTPSRLRVAWWWLTEQDWRAKATAVAFVLACLLTVFAVSQAIWRATMTPGVDRELQEWALSGRDADNELSSSDLFGGDVETPTEDGTSEGPDAASDEASGSTSGNASGNGSSSGTGASSGTSTGGQNTAGDGTQDTPSDDPADDVDPTPDPGQPDDGKDEPSDGDGRWTGYY</sequence>
<reference evidence="3 4" key="1">
    <citation type="submission" date="2018-09" db="EMBL/GenBank/DDBJ databases">
        <title>Characterization of the phylogenetic diversity of five novel species belonging to the genus Bifidobacterium.</title>
        <authorList>
            <person name="Lugli G.A."/>
            <person name="Duranti S."/>
            <person name="Milani C."/>
        </authorList>
    </citation>
    <scope>NUCLEOTIDE SEQUENCE [LARGE SCALE GENOMIC DNA]</scope>
    <source>
        <strain evidence="3 4">2033B</strain>
    </source>
</reference>
<feature type="compositionally biased region" description="Acidic residues" evidence="1">
    <location>
        <begin position="210"/>
        <end position="220"/>
    </location>
</feature>
<proteinExistence type="predicted"/>
<dbReference type="Proteomes" id="UP000287470">
    <property type="component" value="Unassembled WGS sequence"/>
</dbReference>
<name>A0A430FVV0_9BIFI</name>
<dbReference type="RefSeq" id="WP_125967709.1">
    <property type="nucleotide sequence ID" value="NZ_QXGK01000003.1"/>
</dbReference>
<organism evidence="3 4">
    <name type="scientific">Bifidobacterium samirii</name>
    <dbReference type="NCBI Taxonomy" id="2306974"/>
    <lineage>
        <taxon>Bacteria</taxon>
        <taxon>Bacillati</taxon>
        <taxon>Actinomycetota</taxon>
        <taxon>Actinomycetes</taxon>
        <taxon>Bifidobacteriales</taxon>
        <taxon>Bifidobacteriaceae</taxon>
        <taxon>Bifidobacterium</taxon>
    </lineage>
</organism>
<keyword evidence="2" id="KW-1133">Transmembrane helix</keyword>
<keyword evidence="4" id="KW-1185">Reference proteome</keyword>
<evidence type="ECO:0000256" key="1">
    <source>
        <dbReference type="SAM" id="MobiDB-lite"/>
    </source>
</evidence>
<keyword evidence="2" id="KW-0472">Membrane</keyword>
<evidence type="ECO:0000313" key="4">
    <source>
        <dbReference type="Proteomes" id="UP000287470"/>
    </source>
</evidence>
<feature type="compositionally biased region" description="Basic and acidic residues" evidence="1">
    <location>
        <begin position="228"/>
        <end position="239"/>
    </location>
</feature>
<feature type="compositionally biased region" description="Low complexity" evidence="1">
    <location>
        <begin position="171"/>
        <end position="209"/>
    </location>
</feature>
<evidence type="ECO:0000313" key="3">
    <source>
        <dbReference type="EMBL" id="RSX58062.1"/>
    </source>
</evidence>
<keyword evidence="2" id="KW-0812">Transmembrane</keyword>
<dbReference type="AlphaFoldDB" id="A0A430FVV0"/>
<accession>A0A430FVV0</accession>
<dbReference type="EMBL" id="QXGK01000003">
    <property type="protein sequence ID" value="RSX58062.1"/>
    <property type="molecule type" value="Genomic_DNA"/>
</dbReference>
<evidence type="ECO:0000256" key="2">
    <source>
        <dbReference type="SAM" id="Phobius"/>
    </source>
</evidence>
<gene>
    <name evidence="3" type="ORF">D2E24_0422</name>
</gene>
<comment type="caution">
    <text evidence="3">The sequence shown here is derived from an EMBL/GenBank/DDBJ whole genome shotgun (WGS) entry which is preliminary data.</text>
</comment>
<protein>
    <submittedName>
        <fullName evidence="3">Uncharacterized protein</fullName>
    </submittedName>
</protein>
<feature type="region of interest" description="Disordered" evidence="1">
    <location>
        <begin position="139"/>
        <end position="245"/>
    </location>
</feature>